<accession>A0A8I0KMQ3</accession>
<name>A0A8I0KMQ3_9ACTN</name>
<dbReference type="Proteomes" id="UP000587211">
    <property type="component" value="Unassembled WGS sequence"/>
</dbReference>
<organism evidence="2 5">
    <name type="scientific">Aeromicrobium tamlense</name>
    <dbReference type="NCBI Taxonomy" id="375541"/>
    <lineage>
        <taxon>Bacteria</taxon>
        <taxon>Bacillati</taxon>
        <taxon>Actinomycetota</taxon>
        <taxon>Actinomycetes</taxon>
        <taxon>Propionibacteriales</taxon>
        <taxon>Nocardioidaceae</taxon>
        <taxon>Aeromicrobium</taxon>
    </lineage>
</organism>
<feature type="chain" id="PRO_5034602361" evidence="1">
    <location>
        <begin position="26"/>
        <end position="265"/>
    </location>
</feature>
<gene>
    <name evidence="3" type="ORF">BJ975_002754</name>
    <name evidence="2" type="ORF">IDH50_06965</name>
</gene>
<evidence type="ECO:0000313" key="2">
    <source>
        <dbReference type="EMBL" id="MBD1269964.1"/>
    </source>
</evidence>
<reference evidence="2" key="2">
    <citation type="submission" date="2020-09" db="EMBL/GenBank/DDBJ databases">
        <title>Novel species in genus Aeromicrobium.</title>
        <authorList>
            <person name="Zhang G."/>
        </authorList>
    </citation>
    <scope>NUCLEOTIDE SEQUENCE</scope>
    <source>
        <strain evidence="2">SSW1-57</strain>
    </source>
</reference>
<protein>
    <submittedName>
        <fullName evidence="2">Uncharacterized protein</fullName>
    </submittedName>
</protein>
<keyword evidence="1" id="KW-0732">Signal</keyword>
<dbReference type="RefSeq" id="WP_179426957.1">
    <property type="nucleotide sequence ID" value="NZ_BAAAMP010000002.1"/>
</dbReference>
<dbReference type="Proteomes" id="UP000659061">
    <property type="component" value="Unassembled WGS sequence"/>
</dbReference>
<reference evidence="3 4" key="1">
    <citation type="submission" date="2020-07" db="EMBL/GenBank/DDBJ databases">
        <title>Sequencing the genomes of 1000 actinobacteria strains.</title>
        <authorList>
            <person name="Klenk H.-P."/>
        </authorList>
    </citation>
    <scope>NUCLEOTIDE SEQUENCE [LARGE SCALE GENOMIC DNA]</scope>
    <source>
        <strain evidence="3 4">DSM 19087</strain>
    </source>
</reference>
<dbReference type="EMBL" id="JACWMT010000001">
    <property type="protein sequence ID" value="MBD1269964.1"/>
    <property type="molecule type" value="Genomic_DNA"/>
</dbReference>
<feature type="signal peptide" evidence="1">
    <location>
        <begin position="1"/>
        <end position="25"/>
    </location>
</feature>
<evidence type="ECO:0000256" key="1">
    <source>
        <dbReference type="SAM" id="SignalP"/>
    </source>
</evidence>
<proteinExistence type="predicted"/>
<keyword evidence="4" id="KW-1185">Reference proteome</keyword>
<evidence type="ECO:0000313" key="3">
    <source>
        <dbReference type="EMBL" id="NYI39379.1"/>
    </source>
</evidence>
<dbReference type="AlphaFoldDB" id="A0A8I0KMQ3"/>
<comment type="caution">
    <text evidence="2">The sequence shown here is derived from an EMBL/GenBank/DDBJ whole genome shotgun (WGS) entry which is preliminary data.</text>
</comment>
<evidence type="ECO:0000313" key="4">
    <source>
        <dbReference type="Proteomes" id="UP000587211"/>
    </source>
</evidence>
<sequence length="265" mass="27429">MRMRAIALAATTGLVLALAPTAAQAAPKPTYKVAIAINTTAPTVGTTIKVTGKVAGPKAARKKLLVQRKVGTGAWKTVAKVRTSTKRTYSARVRVLTAGQQYVRVVAPKSTKARAGSSSRRGYVGYRWLDLTTQPSEKAGPVENGPVTIAGKTYPKALTFSGSGIYFNTAGKCTTLRGSVGAPDAEAGELLVISIPTSDSEEAQEFRTAAPAGAAPKAASYAITKRPMIAFGHGDAAGRVSFVAPQVRCSVNALSAVPEDSPMAP</sequence>
<dbReference type="EMBL" id="JACBZN010000001">
    <property type="protein sequence ID" value="NYI39379.1"/>
    <property type="molecule type" value="Genomic_DNA"/>
</dbReference>
<evidence type="ECO:0000313" key="5">
    <source>
        <dbReference type="Proteomes" id="UP000659061"/>
    </source>
</evidence>